<dbReference type="InterPro" id="IPR036428">
    <property type="entry name" value="PCD_sf"/>
</dbReference>
<evidence type="ECO:0000256" key="4">
    <source>
        <dbReference type="ARBA" id="ARBA00023239"/>
    </source>
</evidence>
<gene>
    <name evidence="5" type="ORF">ACFQ2O_00510</name>
</gene>
<evidence type="ECO:0000256" key="1">
    <source>
        <dbReference type="ARBA" id="ARBA00001554"/>
    </source>
</evidence>
<dbReference type="Gene3D" id="3.30.1360.20">
    <property type="entry name" value="Transcriptional coactivator/pterin dehydratase"/>
    <property type="match status" value="1"/>
</dbReference>
<comment type="caution">
    <text evidence="5">The sequence shown here is derived from an EMBL/GenBank/DDBJ whole genome shotgun (WGS) entry which is preliminary data.</text>
</comment>
<dbReference type="Pfam" id="PF01329">
    <property type="entry name" value="Pterin_4a"/>
    <property type="match status" value="1"/>
</dbReference>
<dbReference type="GO" id="GO:0008124">
    <property type="term" value="F:4-alpha-hydroxytetrahydrobiopterin dehydratase activity"/>
    <property type="evidence" value="ECO:0007669"/>
    <property type="project" value="UniProtKB-EC"/>
</dbReference>
<dbReference type="SUPFAM" id="SSF55248">
    <property type="entry name" value="PCD-like"/>
    <property type="match status" value="1"/>
</dbReference>
<evidence type="ECO:0000313" key="5">
    <source>
        <dbReference type="EMBL" id="MFD1184665.1"/>
    </source>
</evidence>
<evidence type="ECO:0000256" key="3">
    <source>
        <dbReference type="ARBA" id="ARBA00013252"/>
    </source>
</evidence>
<evidence type="ECO:0000256" key="2">
    <source>
        <dbReference type="ARBA" id="ARBA00006472"/>
    </source>
</evidence>
<keyword evidence="6" id="KW-1185">Reference proteome</keyword>
<comment type="catalytic activity">
    <reaction evidence="1">
        <text>(4aS,6R)-4a-hydroxy-L-erythro-5,6,7,8-tetrahydrobiopterin = (6R)-L-erythro-6,7-dihydrobiopterin + H2O</text>
        <dbReference type="Rhea" id="RHEA:11920"/>
        <dbReference type="ChEBI" id="CHEBI:15377"/>
        <dbReference type="ChEBI" id="CHEBI:15642"/>
        <dbReference type="ChEBI" id="CHEBI:43120"/>
        <dbReference type="EC" id="4.2.1.96"/>
    </reaction>
</comment>
<dbReference type="CDD" id="cd00488">
    <property type="entry name" value="PCD_DCoH"/>
    <property type="match status" value="1"/>
</dbReference>
<accession>A0ABW3SJB0</accession>
<dbReference type="EC" id="4.2.1.96" evidence="3"/>
<dbReference type="Proteomes" id="UP001597094">
    <property type="component" value="Unassembled WGS sequence"/>
</dbReference>
<dbReference type="InterPro" id="IPR001533">
    <property type="entry name" value="Pterin_deHydtase"/>
</dbReference>
<protein>
    <recommendedName>
        <fullName evidence="3">4a-hydroxytetrahydrobiopterin dehydratase</fullName>
        <ecNumber evidence="3">4.2.1.96</ecNumber>
    </recommendedName>
</protein>
<reference evidence="6" key="1">
    <citation type="journal article" date="2019" name="Int. J. Syst. Evol. Microbiol.">
        <title>The Global Catalogue of Microorganisms (GCM) 10K type strain sequencing project: providing services to taxonomists for standard genome sequencing and annotation.</title>
        <authorList>
            <consortium name="The Broad Institute Genomics Platform"/>
            <consortium name="The Broad Institute Genome Sequencing Center for Infectious Disease"/>
            <person name="Wu L."/>
            <person name="Ma J."/>
        </authorList>
    </citation>
    <scope>NUCLEOTIDE SEQUENCE [LARGE SCALE GENOMIC DNA]</scope>
    <source>
        <strain evidence="6">JCM 31319</strain>
    </source>
</reference>
<proteinExistence type="inferred from homology"/>
<dbReference type="EMBL" id="JBHTLD010000002">
    <property type="protein sequence ID" value="MFD1184665.1"/>
    <property type="molecule type" value="Genomic_DNA"/>
</dbReference>
<organism evidence="5 6">
    <name type="scientific">Pontibacter rugosus</name>
    <dbReference type="NCBI Taxonomy" id="1745966"/>
    <lineage>
        <taxon>Bacteria</taxon>
        <taxon>Pseudomonadati</taxon>
        <taxon>Bacteroidota</taxon>
        <taxon>Cytophagia</taxon>
        <taxon>Cytophagales</taxon>
        <taxon>Hymenobacteraceae</taxon>
        <taxon>Pontibacter</taxon>
    </lineage>
</organism>
<sequence>MALQECLKLIVMWQEEDNKLTCSLTFKDFKQALQFMNAVGEVAEEMNHHPWWSNVYNKVEIELTTHDAGNTVTELDHALAKRIEEIYRFNVE</sequence>
<dbReference type="NCBIfam" id="NF002017">
    <property type="entry name" value="PRK00823.1-2"/>
    <property type="match status" value="1"/>
</dbReference>
<keyword evidence="4 5" id="KW-0456">Lyase</keyword>
<dbReference type="PANTHER" id="PTHR12599">
    <property type="entry name" value="PTERIN-4-ALPHA-CARBINOLAMINE DEHYDRATASE"/>
    <property type="match status" value="1"/>
</dbReference>
<evidence type="ECO:0000313" key="6">
    <source>
        <dbReference type="Proteomes" id="UP001597094"/>
    </source>
</evidence>
<dbReference type="RefSeq" id="WP_377522044.1">
    <property type="nucleotide sequence ID" value="NZ_JBHTLD010000002.1"/>
</dbReference>
<comment type="similarity">
    <text evidence="2">Belongs to the pterin-4-alpha-carbinolamine dehydratase family.</text>
</comment>
<dbReference type="PANTHER" id="PTHR12599:SF0">
    <property type="entry name" value="PTERIN-4-ALPHA-CARBINOLAMINE DEHYDRATASE"/>
    <property type="match status" value="1"/>
</dbReference>
<name>A0ABW3SJB0_9BACT</name>